<dbReference type="EMBL" id="QGHD01000019">
    <property type="protein sequence ID" value="PWK95154.1"/>
    <property type="molecule type" value="Genomic_DNA"/>
</dbReference>
<evidence type="ECO:0000259" key="1">
    <source>
        <dbReference type="Pfam" id="PF14341"/>
    </source>
</evidence>
<dbReference type="RefSeq" id="WP_109587589.1">
    <property type="nucleotide sequence ID" value="NZ_QGHD01000019.1"/>
</dbReference>
<reference evidence="2 3" key="1">
    <citation type="submission" date="2018-05" db="EMBL/GenBank/DDBJ databases">
        <title>Animal gut microbial communities from fecal samples from Wisconsin, USA.</title>
        <authorList>
            <person name="Neumann A."/>
        </authorList>
    </citation>
    <scope>NUCLEOTIDE SEQUENCE [LARGE SCALE GENOMIC DNA]</scope>
    <source>
        <strain evidence="2 3">UWS4</strain>
    </source>
</reference>
<comment type="caution">
    <text evidence="2">The sequence shown here is derived from an EMBL/GenBank/DDBJ whole genome shotgun (WGS) entry which is preliminary data.</text>
</comment>
<dbReference type="InterPro" id="IPR025746">
    <property type="entry name" value="PilX_N_dom"/>
</dbReference>
<keyword evidence="3" id="KW-1185">Reference proteome</keyword>
<protein>
    <recommendedName>
        <fullName evidence="1">Type 4 fimbrial biogenesis protein PilX N-terminal domain-containing protein</fullName>
    </recommendedName>
</protein>
<accession>A0ABX5LKW4</accession>
<dbReference type="Proteomes" id="UP000245523">
    <property type="component" value="Unassembled WGS sequence"/>
</dbReference>
<dbReference type="Pfam" id="PF14341">
    <property type="entry name" value="PilX_N"/>
    <property type="match status" value="1"/>
</dbReference>
<organism evidence="2 3">
    <name type="scientific">Hallerella porci</name>
    <dbReference type="NCBI Taxonomy" id="1945871"/>
    <lineage>
        <taxon>Bacteria</taxon>
        <taxon>Pseudomonadati</taxon>
        <taxon>Fibrobacterota</taxon>
        <taxon>Fibrobacteria</taxon>
        <taxon>Fibrobacterales</taxon>
        <taxon>Fibrobacteraceae</taxon>
        <taxon>Hallerella</taxon>
    </lineage>
</organism>
<sequence length="1557" mass="168257">MQNKKGVSLIVVLLFMLVATIAATATYRWITSEERSSASRMLQEEAYQSAVAGIESARSWMAYHANDVGALIKQYKDGDNKPLNLTSRFAELAHAGQNYEVWLVGANTENTTYKLKILAEGRAREGAAKHKELAILNVDGLYQVFIPQAQTKKKVSFDYAYFGGSYLGAGNVGVTSAVINGNWKGNPQSIEKNFVVTGNAELSGSDVYVGKLACVGGNLSPQNQGIHGGSLYVGGTFNGNLKMTGDVYFDGKAYTQEGGDCAVAGNVMVNGLLKKHSNQPFRIAGNLCTSENGLVISETTNGGKELSVAGNVWMPGDLNFLWADGIAHSGTDSAIVSDFWNSDPLEQYYYQMFLGTNEHSQVYIRHANSSKNYNSLRSDKTFTESADATNYRSCLTPADPCEEYGYWGWGWKYCKKYRASGACSNWSTWNSESYSPLPEKNAQDDKYYVYFNQSGVPDVEFKSQYNDYWKENTPGYFVGGAWFFDLWNVWNEYQFRNDKVNLSYKNGKVQSTLYCKKQGNFAAGTHEMAAFRPVCYVAPWFKSNGHVISNLPMEVPFECADKVKEDCDSIWKKKPGCDGSSYKVDDVLTTGYSKFASFSGKGCAAGITSWSNDIVSKLNACYKENNEDETLKQQNLYNGFLVVEVNGGTSSTNPGGTLDGKFIIIANDKLDTQLPKTTEGSHVFLFLKQGASNIKDSDVKNYFIYTEQKIENTLNMKINGTIYATAETCAGMGTMQSSSITYNPELVQELTDAGIICDNDGSSCGGVNSSSSSSGGSGSGTGSEDDDFGHMDAYYVATSPQLGVTVESQYRNNERLDNLASAVSVDPSFIVLPRVVYLTQQAPGKLEDYYGLIPLNGRSEVQSPAVTCDNEISPTGLLYDGTNKIPEGYYTCRVMASVDGRASTVPFYVVVKGSKESSIYVSFKESSVKVAKGASTTLSLVTSALTSTEQAEYEVTILKPSETDGWTVTPLSGVTCSDRTCKVKISSSNPETPVFNVTSVNGTGSMTFFITESSGCLPGTNPTETVLSASFVTIVREDVSKCALPECGTLIGDDRPNCNSTKTWFTVTGTDCSVDVANEKWSCGVAGDIMGKAASSVPTGCEVIIPPVTLKAPLEENSTQIIYASLKAKKSKLTVKFSGKDISGNPGINVTIYRADGSKVDDLCSYDNAKTNGCEYSVYTGESAEFALENGDDKSFNYWSCEGGNCPTETLRNTAYSVPSISVDNTVIAHFNENDDHCFFDEFTTSASCESTTGTENAKYCISAAGKAKNAKWYVAEKSNISEDALKALDYSDGHISLRRGIADQVEANKPAMLILSSADAGIYGTLTAQFLVPKAGSGSNKSMAGINNSGFVLRSNTLGTQYLILNVFTNSSGDLTAKVCVAGGACLERELVNGSSTLSVSSTEIVTMQATLAKKEDGDHLNVKVVVGYSGTTSASADFNLLNLKGAAAYANHAHQSVGFALSHPNFKLYDIGWTSEDYGAECWDTPPTVKCSFRAAYVGGIVPKGTSVKPWVGYSSWFNSSSCSPTYFCADGKSDYPDDCDNREFARRNVARGIG</sequence>
<evidence type="ECO:0000313" key="3">
    <source>
        <dbReference type="Proteomes" id="UP000245523"/>
    </source>
</evidence>
<gene>
    <name evidence="2" type="ORF">B0H50_11918</name>
</gene>
<evidence type="ECO:0000313" key="2">
    <source>
        <dbReference type="EMBL" id="PWK95154.1"/>
    </source>
</evidence>
<feature type="domain" description="Type 4 fimbrial biogenesis protein PilX N-terminal" evidence="1">
    <location>
        <begin position="5"/>
        <end position="54"/>
    </location>
</feature>
<proteinExistence type="predicted"/>
<name>A0ABX5LKW4_9BACT</name>